<dbReference type="InterPro" id="IPR030491">
    <property type="entry name" value="TBP_CS"/>
</dbReference>
<gene>
    <name evidence="17" type="ORF">HID58_057815</name>
</gene>
<keyword evidence="15" id="KW-0472">Membrane</keyword>
<dbReference type="InterPro" id="IPR013083">
    <property type="entry name" value="Znf_RING/FYVE/PHD"/>
</dbReference>
<dbReference type="EMBL" id="JAGKQM010000332">
    <property type="protein sequence ID" value="KAH0854639.1"/>
    <property type="molecule type" value="Genomic_DNA"/>
</dbReference>
<reference evidence="17 18" key="1">
    <citation type="submission" date="2021-05" db="EMBL/GenBank/DDBJ databases">
        <title>Genome Assembly of Synthetic Allotetraploid Brassica napus Reveals Homoeologous Exchanges between Subgenomes.</title>
        <authorList>
            <person name="Davis J.T."/>
        </authorList>
    </citation>
    <scope>NUCLEOTIDE SEQUENCE [LARGE SCALE GENOMIC DNA]</scope>
    <source>
        <strain evidence="18">cv. Da-Ae</strain>
        <tissue evidence="17">Seedling</tissue>
    </source>
</reference>
<feature type="transmembrane region" description="Helical" evidence="15">
    <location>
        <begin position="105"/>
        <end position="124"/>
    </location>
</feature>
<keyword evidence="15" id="KW-0812">Transmembrane</keyword>
<evidence type="ECO:0000256" key="1">
    <source>
        <dbReference type="ARBA" id="ARBA00000900"/>
    </source>
</evidence>
<dbReference type="SUPFAM" id="SSF55945">
    <property type="entry name" value="TATA-box binding protein-like"/>
    <property type="match status" value="2"/>
</dbReference>
<evidence type="ECO:0000256" key="10">
    <source>
        <dbReference type="ARBA" id="ARBA00023125"/>
    </source>
</evidence>
<dbReference type="Gene3D" id="3.30.40.10">
    <property type="entry name" value="Zinc/RING finger domain, C3HC4 (zinc finger)"/>
    <property type="match status" value="1"/>
</dbReference>
<feature type="compositionally biased region" description="Acidic residues" evidence="14">
    <location>
        <begin position="541"/>
        <end position="555"/>
    </location>
</feature>
<feature type="transmembrane region" description="Helical" evidence="15">
    <location>
        <begin position="45"/>
        <end position="63"/>
    </location>
</feature>
<evidence type="ECO:0000256" key="4">
    <source>
        <dbReference type="ARBA" id="ARBA00012483"/>
    </source>
</evidence>
<dbReference type="InterPro" id="IPR033710">
    <property type="entry name" value="TBP_eukaryotic"/>
</dbReference>
<dbReference type="CDD" id="cd04516">
    <property type="entry name" value="TBP_eukaryotes"/>
    <property type="match status" value="1"/>
</dbReference>
<name>A0ABQ7XGW5_BRANA</name>
<comment type="similarity">
    <text evidence="3">Belongs to the TBP family.</text>
</comment>
<evidence type="ECO:0000256" key="15">
    <source>
        <dbReference type="SAM" id="Phobius"/>
    </source>
</evidence>
<evidence type="ECO:0000256" key="14">
    <source>
        <dbReference type="SAM" id="MobiDB-lite"/>
    </source>
</evidence>
<keyword evidence="15" id="KW-1133">Transmembrane helix</keyword>
<dbReference type="Pfam" id="PF00352">
    <property type="entry name" value="TBP"/>
    <property type="match status" value="1"/>
</dbReference>
<evidence type="ECO:0000259" key="16">
    <source>
        <dbReference type="PROSITE" id="PS50089"/>
    </source>
</evidence>
<protein>
    <recommendedName>
        <fullName evidence="4">RING-type E3 ubiquitin transferase</fullName>
        <ecNumber evidence="4">2.3.2.27</ecNumber>
    </recommendedName>
</protein>
<dbReference type="SMART" id="SM00184">
    <property type="entry name" value="RING"/>
    <property type="match status" value="1"/>
</dbReference>
<evidence type="ECO:0000256" key="6">
    <source>
        <dbReference type="ARBA" id="ARBA00022723"/>
    </source>
</evidence>
<evidence type="ECO:0000256" key="7">
    <source>
        <dbReference type="ARBA" id="ARBA00022771"/>
    </source>
</evidence>
<evidence type="ECO:0000256" key="3">
    <source>
        <dbReference type="ARBA" id="ARBA00005560"/>
    </source>
</evidence>
<feature type="compositionally biased region" description="Polar residues" evidence="14">
    <location>
        <begin position="520"/>
        <end position="532"/>
    </location>
</feature>
<dbReference type="Pfam" id="PF14369">
    <property type="entry name" value="Zn_ribbon_19"/>
    <property type="match status" value="1"/>
</dbReference>
<evidence type="ECO:0000256" key="8">
    <source>
        <dbReference type="ARBA" id="ARBA00022786"/>
    </source>
</evidence>
<dbReference type="PROSITE" id="PS50089">
    <property type="entry name" value="ZF_RING_2"/>
    <property type="match status" value="1"/>
</dbReference>
<organism evidence="17 18">
    <name type="scientific">Brassica napus</name>
    <name type="common">Rape</name>
    <dbReference type="NCBI Taxonomy" id="3708"/>
    <lineage>
        <taxon>Eukaryota</taxon>
        <taxon>Viridiplantae</taxon>
        <taxon>Streptophyta</taxon>
        <taxon>Embryophyta</taxon>
        <taxon>Tracheophyta</taxon>
        <taxon>Spermatophyta</taxon>
        <taxon>Magnoliopsida</taxon>
        <taxon>eudicotyledons</taxon>
        <taxon>Gunneridae</taxon>
        <taxon>Pentapetalae</taxon>
        <taxon>rosids</taxon>
        <taxon>malvids</taxon>
        <taxon>Brassicales</taxon>
        <taxon>Brassicaceae</taxon>
        <taxon>Brassiceae</taxon>
        <taxon>Brassica</taxon>
    </lineage>
</organism>
<comment type="catalytic activity">
    <reaction evidence="1">
        <text>S-ubiquitinyl-[E2 ubiquitin-conjugating enzyme]-L-cysteine + [acceptor protein]-L-lysine = [E2 ubiquitin-conjugating enzyme]-L-cysteine + N(6)-ubiquitinyl-[acceptor protein]-L-lysine.</text>
        <dbReference type="EC" id="2.3.2.27"/>
    </reaction>
</comment>
<keyword evidence="11" id="KW-0804">Transcription</keyword>
<evidence type="ECO:0000256" key="12">
    <source>
        <dbReference type="ARBA" id="ARBA00023242"/>
    </source>
</evidence>
<evidence type="ECO:0000313" key="17">
    <source>
        <dbReference type="EMBL" id="KAH0854639.1"/>
    </source>
</evidence>
<dbReference type="InterPro" id="IPR000814">
    <property type="entry name" value="TBP"/>
</dbReference>
<proteinExistence type="inferred from homology"/>
<dbReference type="InterPro" id="IPR012295">
    <property type="entry name" value="TBP_dom_sf"/>
</dbReference>
<keyword evidence="7 13" id="KW-0863">Zinc-finger</keyword>
<feature type="region of interest" description="Disordered" evidence="14">
    <location>
        <begin position="501"/>
        <end position="555"/>
    </location>
</feature>
<feature type="domain" description="RING-type" evidence="16">
    <location>
        <begin position="454"/>
        <end position="495"/>
    </location>
</feature>
<sequence>MMLCGSLRDRIQPWLRDYVKLQSLAVFLIYIQIGCALIGSLGALYNGVLLINLAIALFALVAIESNSQSLGRTYALLLFCALLLDISWFILFTQEIWSISVETYGALYIFSAGGFCCRHFFFFASRETDSDLRNSFLNPPTPAIDRRCSGAAEEILGALVDALQYNETESGLMNYMIFLVLLWWVNHYSAEYNGSPSAAEASRIKSPGSRSLHAVDEEKGLKQQEVLVAMDREYDDSDIEMSRPCVFDTNRKVDDLEIPKILINSLSLVGSLMSVKKKVVLLHVAEMIPTLSALDEEDSKGSLKKRGGTNQTMEEEAAVAYWCHMCSRTVDPLMEAEIKCPFCAGGFVEEMAEEEEEEQEHSPNSNSLWAPILMQLVNDPSLRARNQSADEDTQTARQRQRTMWILSSKRFSGGEGEDVPFPLCICLMIRNSSCSKEAVEALATVKIQEGALQCSVCLDDFEIGVEAKEMPCEHKFHGDCLLPWLELHSSCPVCRYELPSDETKTETERTQPNGDGGGSESSSFASRQGSENSDGSHHPEDEEEEESDDDGDDGVELSIPWLLSSLFSSSQDSSNPSSDSHEFQLRCLCRDLADFGCAFAICVVLEMAEQGVEGSQPVDLMKHPSGIIPTLQNIVSTVNLDCKLDLKSIALQARNAEYNPKRFAAVIMRIREPKTTALIFASGKMVCTGAKSEHFSKLAARKYARIVQKLGFPAKFKDFKIQNIVGSCDVKFPIRLEGLAYSHSAFSSVSDHLKSCIALDGDNWKIVITGAKMREETYTAFENIYPVLTEFRKIQQ</sequence>
<accession>A0ABQ7XGW5</accession>
<comment type="subcellular location">
    <subcellularLocation>
        <location evidence="2">Nucleus</location>
    </subcellularLocation>
</comment>
<dbReference type="PRINTS" id="PR00686">
    <property type="entry name" value="TIFACTORIID"/>
</dbReference>
<dbReference type="PROSITE" id="PS00351">
    <property type="entry name" value="TFIID"/>
    <property type="match status" value="1"/>
</dbReference>
<evidence type="ECO:0000256" key="11">
    <source>
        <dbReference type="ARBA" id="ARBA00023163"/>
    </source>
</evidence>
<evidence type="ECO:0000256" key="5">
    <source>
        <dbReference type="ARBA" id="ARBA00022679"/>
    </source>
</evidence>
<evidence type="ECO:0000256" key="9">
    <source>
        <dbReference type="ARBA" id="ARBA00022833"/>
    </source>
</evidence>
<evidence type="ECO:0000256" key="2">
    <source>
        <dbReference type="ARBA" id="ARBA00004123"/>
    </source>
</evidence>
<evidence type="ECO:0000313" key="18">
    <source>
        <dbReference type="Proteomes" id="UP000824890"/>
    </source>
</evidence>
<dbReference type="InterPro" id="IPR039525">
    <property type="entry name" value="RNF126-like_zinc-ribbon"/>
</dbReference>
<dbReference type="Pfam" id="PF13639">
    <property type="entry name" value="zf-RING_2"/>
    <property type="match status" value="1"/>
</dbReference>
<comment type="caution">
    <text evidence="17">The sequence shown here is derived from an EMBL/GenBank/DDBJ whole genome shotgun (WGS) entry which is preliminary data.</text>
</comment>
<dbReference type="EC" id="2.3.2.27" evidence="4"/>
<keyword evidence="18" id="KW-1185">Reference proteome</keyword>
<keyword evidence="6" id="KW-0479">Metal-binding</keyword>
<keyword evidence="5" id="KW-0808">Transferase</keyword>
<evidence type="ECO:0000256" key="13">
    <source>
        <dbReference type="PROSITE-ProRule" id="PRU00175"/>
    </source>
</evidence>
<keyword evidence="9" id="KW-0862">Zinc</keyword>
<keyword evidence="10" id="KW-0238">DNA-binding</keyword>
<dbReference type="SUPFAM" id="SSF57850">
    <property type="entry name" value="RING/U-box"/>
    <property type="match status" value="1"/>
</dbReference>
<dbReference type="PANTHER" id="PTHR10126">
    <property type="entry name" value="TATA-BOX BINDING PROTEIN"/>
    <property type="match status" value="1"/>
</dbReference>
<dbReference type="Proteomes" id="UP000824890">
    <property type="component" value="Unassembled WGS sequence"/>
</dbReference>
<dbReference type="Gene3D" id="3.30.310.10">
    <property type="entry name" value="TATA-Binding Protein"/>
    <property type="match status" value="2"/>
</dbReference>
<keyword evidence="8" id="KW-0833">Ubl conjugation pathway</keyword>
<keyword evidence="12" id="KW-0539">Nucleus</keyword>
<dbReference type="InterPro" id="IPR001841">
    <property type="entry name" value="Znf_RING"/>
</dbReference>
<feature type="transmembrane region" description="Helical" evidence="15">
    <location>
        <begin position="75"/>
        <end position="93"/>
    </location>
</feature>